<accession>A0ABW3UAF6</accession>
<keyword evidence="3" id="KW-1185">Reference proteome</keyword>
<evidence type="ECO:0000313" key="3">
    <source>
        <dbReference type="Proteomes" id="UP001597264"/>
    </source>
</evidence>
<evidence type="ECO:0000313" key="2">
    <source>
        <dbReference type="EMBL" id="MFD1217642.1"/>
    </source>
</evidence>
<name>A0ABW3UAF6_9GAMM</name>
<feature type="domain" description="Nucleotide modification associated" evidence="1">
    <location>
        <begin position="2"/>
        <end position="266"/>
    </location>
</feature>
<comment type="caution">
    <text evidence="2">The sequence shown here is derived from an EMBL/GenBank/DDBJ whole genome shotgun (WGS) entry which is preliminary data.</text>
</comment>
<organism evidence="2 3">
    <name type="scientific">Microbulbifer celer</name>
    <dbReference type="NCBI Taxonomy" id="435905"/>
    <lineage>
        <taxon>Bacteria</taxon>
        <taxon>Pseudomonadati</taxon>
        <taxon>Pseudomonadota</taxon>
        <taxon>Gammaproteobacteria</taxon>
        <taxon>Cellvibrionales</taxon>
        <taxon>Microbulbiferaceae</taxon>
        <taxon>Microbulbifer</taxon>
    </lineage>
</organism>
<dbReference type="Pfam" id="PF18754">
    <property type="entry name" value="Nmad3"/>
    <property type="match status" value="1"/>
</dbReference>
<sequence>MKLILSRKGFDFAAGGCPSPILPDGRLCSLPIPDSQSRLHYRDLTVNGMNAGDLIADLTRNPDRANETAHLDPDLDPATRSRAKGWRGLLGQDGTAQSHLRNQSVDSGDLFLFFGLFRRVEQVDGCWRFIKSAPARHVIWGWLQVGAVHSIAELAHDALPWAHYHPHFSGERGKQNTLYTASDALMINGTKLPGKNAYGTFGHYKPSLQLTAEESNKPSDWRLPVGLFPTSSATAMTYHQKLERWKKEGKYCRLKAAARGQEFVLDANQYPDVAPWIATLFDLN</sequence>
<reference evidence="3" key="1">
    <citation type="journal article" date="2019" name="Int. J. Syst. Evol. Microbiol.">
        <title>The Global Catalogue of Microorganisms (GCM) 10K type strain sequencing project: providing services to taxonomists for standard genome sequencing and annotation.</title>
        <authorList>
            <consortium name="The Broad Institute Genomics Platform"/>
            <consortium name="The Broad Institute Genome Sequencing Center for Infectious Disease"/>
            <person name="Wu L."/>
            <person name="Ma J."/>
        </authorList>
    </citation>
    <scope>NUCLEOTIDE SEQUENCE [LARGE SCALE GENOMIC DNA]</scope>
    <source>
        <strain evidence="3">CCUG 54356</strain>
    </source>
</reference>
<evidence type="ECO:0000259" key="1">
    <source>
        <dbReference type="Pfam" id="PF18754"/>
    </source>
</evidence>
<dbReference type="Proteomes" id="UP001597264">
    <property type="component" value="Unassembled WGS sequence"/>
</dbReference>
<dbReference type="EMBL" id="JBHTLR010000018">
    <property type="protein sequence ID" value="MFD1217642.1"/>
    <property type="molecule type" value="Genomic_DNA"/>
</dbReference>
<dbReference type="RefSeq" id="WP_230436705.1">
    <property type="nucleotide sequence ID" value="NZ_CP087715.1"/>
</dbReference>
<proteinExistence type="predicted"/>
<gene>
    <name evidence="2" type="ORF">ACFQ2X_13590</name>
</gene>
<dbReference type="InterPro" id="IPR041135">
    <property type="entry name" value="Nmad3"/>
</dbReference>
<protein>
    <recommendedName>
        <fullName evidence="1">Nucleotide modification associated domain-containing protein</fullName>
    </recommendedName>
</protein>